<sequence>MRSDKSEEDVPPEEEKCALREVIVEEPEASEDSSED</sequence>
<organism evidence="3 4">
    <name type="scientific">Acanthoscelides obtectus</name>
    <name type="common">Bean weevil</name>
    <name type="synonym">Bruchus obtectus</name>
    <dbReference type="NCBI Taxonomy" id="200917"/>
    <lineage>
        <taxon>Eukaryota</taxon>
        <taxon>Metazoa</taxon>
        <taxon>Ecdysozoa</taxon>
        <taxon>Arthropoda</taxon>
        <taxon>Hexapoda</taxon>
        <taxon>Insecta</taxon>
        <taxon>Pterygota</taxon>
        <taxon>Neoptera</taxon>
        <taxon>Endopterygota</taxon>
        <taxon>Coleoptera</taxon>
        <taxon>Polyphaga</taxon>
        <taxon>Cucujiformia</taxon>
        <taxon>Chrysomeloidea</taxon>
        <taxon>Chrysomelidae</taxon>
        <taxon>Bruchinae</taxon>
        <taxon>Bruchini</taxon>
        <taxon>Acanthoscelides</taxon>
    </lineage>
</organism>
<dbReference type="OrthoDB" id="1683831at2759"/>
<gene>
    <name evidence="2" type="ORF">ACAOBT_LOCUS38613</name>
    <name evidence="3" type="ORF">ACAOBT_LOCUS38642</name>
</gene>
<dbReference type="AlphaFoldDB" id="A0A9P0VV46"/>
<dbReference type="Proteomes" id="UP001152888">
    <property type="component" value="Unassembled WGS sequence"/>
</dbReference>
<evidence type="ECO:0000313" key="2">
    <source>
        <dbReference type="EMBL" id="CAH2021549.1"/>
    </source>
</evidence>
<protein>
    <submittedName>
        <fullName evidence="3">Uncharacterized protein</fullName>
    </submittedName>
</protein>
<reference evidence="3" key="1">
    <citation type="submission" date="2022-03" db="EMBL/GenBank/DDBJ databases">
        <authorList>
            <person name="Sayadi A."/>
        </authorList>
    </citation>
    <scope>NUCLEOTIDE SEQUENCE</scope>
</reference>
<proteinExistence type="predicted"/>
<evidence type="ECO:0000256" key="1">
    <source>
        <dbReference type="SAM" id="MobiDB-lite"/>
    </source>
</evidence>
<name>A0A9P0VV46_ACAOB</name>
<comment type="caution">
    <text evidence="3">The sequence shown here is derived from an EMBL/GenBank/DDBJ whole genome shotgun (WGS) entry which is preliminary data.</text>
</comment>
<dbReference type="EMBL" id="CAKOFQ010012484">
    <property type="protein sequence ID" value="CAH2021549.1"/>
    <property type="molecule type" value="Genomic_DNA"/>
</dbReference>
<feature type="compositionally biased region" description="Acidic residues" evidence="1">
    <location>
        <begin position="1"/>
        <end position="12"/>
    </location>
</feature>
<dbReference type="EMBL" id="CAKOFQ010012601">
    <property type="protein sequence ID" value="CAH2021597.1"/>
    <property type="molecule type" value="Genomic_DNA"/>
</dbReference>
<feature type="compositionally biased region" description="Basic and acidic residues" evidence="1">
    <location>
        <begin position="13"/>
        <end position="23"/>
    </location>
</feature>
<feature type="compositionally biased region" description="Acidic residues" evidence="1">
    <location>
        <begin position="24"/>
        <end position="36"/>
    </location>
</feature>
<evidence type="ECO:0000313" key="3">
    <source>
        <dbReference type="EMBL" id="CAH2021597.1"/>
    </source>
</evidence>
<feature type="region of interest" description="Disordered" evidence="1">
    <location>
        <begin position="1"/>
        <end position="36"/>
    </location>
</feature>
<keyword evidence="4" id="KW-1185">Reference proteome</keyword>
<accession>A0A9P0VV46</accession>
<evidence type="ECO:0000313" key="4">
    <source>
        <dbReference type="Proteomes" id="UP001152888"/>
    </source>
</evidence>